<reference evidence="1 2" key="1">
    <citation type="submission" date="2024-03" db="EMBL/GenBank/DDBJ databases">
        <title>Draft genome sequence of Pseudonocardia sp. DW16-2.</title>
        <authorList>
            <person name="Duangmal K."/>
        </authorList>
    </citation>
    <scope>NUCLEOTIDE SEQUENCE [LARGE SCALE GENOMIC DNA]</scope>
    <source>
        <strain evidence="1 2">DW16-2</strain>
    </source>
</reference>
<dbReference type="Proteomes" id="UP001364211">
    <property type="component" value="Unassembled WGS sequence"/>
</dbReference>
<name>A0ABU8TCK4_9PSEU</name>
<sequence>MTTTVRVVAPGASGHGVVRHAAAVAAAVAARGVVPVGSGAADLTHAQFTDALWGPDIAAAAQAFTDVAATLPRPLVVTLHDLPGADPDPARDARRAAGYRHVVAAADAVVVSAGHEAAKARALGAADPVQVALPLPVVVPPGPAPGWAGRSALGVLGFVHPGKGHEAVVDAAAAHPDRPAVVAAGAVADGHDDLARDLAAHARARGVDWVLTGHLEPAELAAAAAAVTVPVAPSRTVSASGSLLAWLAHGRVPLAAAAPHAVEVAAAAPGSVHLYDDDPTRDALVAAALADPGRTRGPVPDWPEPGAGHVALYRAVLGR</sequence>
<keyword evidence="2" id="KW-1185">Reference proteome</keyword>
<gene>
    <name evidence="1" type="ORF">WJX68_22260</name>
</gene>
<dbReference type="EMBL" id="JBBJUP010000022">
    <property type="protein sequence ID" value="MEJ8281677.1"/>
    <property type="molecule type" value="Genomic_DNA"/>
</dbReference>
<accession>A0ABU8TCK4</accession>
<comment type="caution">
    <text evidence="1">The sequence shown here is derived from an EMBL/GenBank/DDBJ whole genome shotgun (WGS) entry which is preliminary data.</text>
</comment>
<evidence type="ECO:0000313" key="1">
    <source>
        <dbReference type="EMBL" id="MEJ8281677.1"/>
    </source>
</evidence>
<evidence type="ECO:0000313" key="2">
    <source>
        <dbReference type="Proteomes" id="UP001364211"/>
    </source>
</evidence>
<dbReference type="Gene3D" id="3.40.50.2000">
    <property type="entry name" value="Glycogen Phosphorylase B"/>
    <property type="match status" value="1"/>
</dbReference>
<organism evidence="1 2">
    <name type="scientific">Pseudonocardia spirodelae</name>
    <dbReference type="NCBI Taxonomy" id="3133431"/>
    <lineage>
        <taxon>Bacteria</taxon>
        <taxon>Bacillati</taxon>
        <taxon>Actinomycetota</taxon>
        <taxon>Actinomycetes</taxon>
        <taxon>Pseudonocardiales</taxon>
        <taxon>Pseudonocardiaceae</taxon>
        <taxon>Pseudonocardia</taxon>
    </lineage>
</organism>
<proteinExistence type="predicted"/>
<dbReference type="SUPFAM" id="SSF53756">
    <property type="entry name" value="UDP-Glycosyltransferase/glycogen phosphorylase"/>
    <property type="match status" value="1"/>
</dbReference>
<protein>
    <submittedName>
        <fullName evidence="1">Uncharacterized protein</fullName>
    </submittedName>
</protein>
<dbReference type="RefSeq" id="WP_340294286.1">
    <property type="nucleotide sequence ID" value="NZ_JBBJUP010000022.1"/>
</dbReference>